<dbReference type="InterPro" id="IPR037522">
    <property type="entry name" value="HD_GYP_dom"/>
</dbReference>
<dbReference type="Pfam" id="PF13487">
    <property type="entry name" value="HD_5"/>
    <property type="match status" value="1"/>
</dbReference>
<accession>A0A9W6LEB9</accession>
<dbReference type="SMART" id="SM00471">
    <property type="entry name" value="HDc"/>
    <property type="match status" value="1"/>
</dbReference>
<dbReference type="EMBL" id="BSDS01000002">
    <property type="protein sequence ID" value="GLI39524.1"/>
    <property type="molecule type" value="Genomic_DNA"/>
</dbReference>
<evidence type="ECO:0000313" key="4">
    <source>
        <dbReference type="Proteomes" id="UP001144352"/>
    </source>
</evidence>
<feature type="domain" description="HD-GYP" evidence="2">
    <location>
        <begin position="117"/>
        <end position="313"/>
    </location>
</feature>
<evidence type="ECO:0000259" key="2">
    <source>
        <dbReference type="PROSITE" id="PS51832"/>
    </source>
</evidence>
<dbReference type="SUPFAM" id="SSF109604">
    <property type="entry name" value="HD-domain/PDEase-like"/>
    <property type="match status" value="1"/>
</dbReference>
<dbReference type="InterPro" id="IPR006675">
    <property type="entry name" value="HDIG_dom"/>
</dbReference>
<keyword evidence="1" id="KW-0472">Membrane</keyword>
<dbReference type="CDD" id="cd00077">
    <property type="entry name" value="HDc"/>
    <property type="match status" value="1"/>
</dbReference>
<keyword evidence="1" id="KW-1133">Transmembrane helix</keyword>
<keyword evidence="4" id="KW-1185">Reference proteome</keyword>
<sequence length="324" mass="36660">MDRNAKRKIIILALLTGLIALFHYLTPTEPHDYHKIHIVLRKLYFLPPVMAAAWFGLRGACFTALAVSLLFILHAFLDWPGNYMEQANQVGELAGFWMAAVIPGWLFDKQRTLLQELANANEETLLGLVSALDLREHNTRLHSQRVREYTELLATRYGVDGAVLREIGFGALLHDVGKIAVPDRILLKPDKLTDEEWQEMRKHPEAGYRIVKRIGFLKEAAEIVHAHHERFDGTGYPRGLKGDAIPLGARLFMVADVYDALTSQRPYKPALAHEDAATEIQKQKGTQLDPEVVTTFLAIEPAELRQIAERYHDANSKDTFSLTH</sequence>
<dbReference type="PROSITE" id="PS51832">
    <property type="entry name" value="HD_GYP"/>
    <property type="match status" value="1"/>
</dbReference>
<organism evidence="3 4">
    <name type="scientific">Geobacter hydrogenophilus</name>
    <dbReference type="NCBI Taxonomy" id="40983"/>
    <lineage>
        <taxon>Bacteria</taxon>
        <taxon>Pseudomonadati</taxon>
        <taxon>Thermodesulfobacteriota</taxon>
        <taxon>Desulfuromonadia</taxon>
        <taxon>Geobacterales</taxon>
        <taxon>Geobacteraceae</taxon>
        <taxon>Geobacter</taxon>
    </lineage>
</organism>
<protein>
    <recommendedName>
        <fullName evidence="2">HD-GYP domain-containing protein</fullName>
    </recommendedName>
</protein>
<evidence type="ECO:0000313" key="3">
    <source>
        <dbReference type="EMBL" id="GLI39524.1"/>
    </source>
</evidence>
<dbReference type="InterPro" id="IPR003607">
    <property type="entry name" value="HD/PDEase_dom"/>
</dbReference>
<evidence type="ECO:0000256" key="1">
    <source>
        <dbReference type="SAM" id="Phobius"/>
    </source>
</evidence>
<comment type="caution">
    <text evidence="3">The sequence shown here is derived from an EMBL/GenBank/DDBJ whole genome shotgun (WGS) entry which is preliminary data.</text>
</comment>
<reference evidence="3" key="1">
    <citation type="submission" date="2022-12" db="EMBL/GenBank/DDBJ databases">
        <title>Reference genome sequencing for broad-spectrum identification of bacterial and archaeal isolates by mass spectrometry.</title>
        <authorList>
            <person name="Sekiguchi Y."/>
            <person name="Tourlousse D.M."/>
        </authorList>
    </citation>
    <scope>NUCLEOTIDE SEQUENCE</scope>
    <source>
        <strain evidence="3">H2</strain>
    </source>
</reference>
<name>A0A9W6LEB9_9BACT</name>
<dbReference type="AlphaFoldDB" id="A0A9W6LEB9"/>
<dbReference type="Gene3D" id="1.10.3210.10">
    <property type="entry name" value="Hypothetical protein af1432"/>
    <property type="match status" value="1"/>
</dbReference>
<dbReference type="PANTHER" id="PTHR45228">
    <property type="entry name" value="CYCLIC DI-GMP PHOSPHODIESTERASE TM_0186-RELATED"/>
    <property type="match status" value="1"/>
</dbReference>
<gene>
    <name evidence="3" type="ORF">GHYDROH2_30250</name>
</gene>
<keyword evidence="1" id="KW-0812">Transmembrane</keyword>
<feature type="transmembrane region" description="Helical" evidence="1">
    <location>
        <begin position="51"/>
        <end position="77"/>
    </location>
</feature>
<dbReference type="NCBIfam" id="TIGR00277">
    <property type="entry name" value="HDIG"/>
    <property type="match status" value="1"/>
</dbReference>
<dbReference type="Proteomes" id="UP001144352">
    <property type="component" value="Unassembled WGS sequence"/>
</dbReference>
<proteinExistence type="predicted"/>
<dbReference type="InterPro" id="IPR052020">
    <property type="entry name" value="Cyclic_di-GMP/3'3'-cGAMP_PDE"/>
</dbReference>
<feature type="transmembrane region" description="Helical" evidence="1">
    <location>
        <begin position="89"/>
        <end position="107"/>
    </location>
</feature>
<dbReference type="RefSeq" id="WP_214187460.1">
    <property type="nucleotide sequence ID" value="NZ_BSDS01000002.1"/>
</dbReference>
<dbReference type="PANTHER" id="PTHR45228:SF5">
    <property type="entry name" value="CYCLIC DI-GMP PHOSPHODIESTERASE VC_1348-RELATED"/>
    <property type="match status" value="1"/>
</dbReference>